<dbReference type="InterPro" id="IPR011051">
    <property type="entry name" value="RmlC_Cupin_sf"/>
</dbReference>
<dbReference type="CDD" id="cd02230">
    <property type="entry name" value="cupin_HP0902-like"/>
    <property type="match status" value="1"/>
</dbReference>
<keyword evidence="2" id="KW-1185">Reference proteome</keyword>
<dbReference type="SUPFAM" id="SSF51182">
    <property type="entry name" value="RmlC-like cupins"/>
    <property type="match status" value="1"/>
</dbReference>
<dbReference type="AlphaFoldDB" id="A0A418WXF2"/>
<dbReference type="PANTHER" id="PTHR37694:SF1">
    <property type="entry name" value="SLR8022 PROTEIN"/>
    <property type="match status" value="1"/>
</dbReference>
<reference evidence="1 2" key="1">
    <citation type="submission" date="2018-09" db="EMBL/GenBank/DDBJ databases">
        <authorList>
            <person name="Zhu H."/>
        </authorList>
    </citation>
    <scope>NUCLEOTIDE SEQUENCE [LARGE SCALE GENOMIC DNA]</scope>
    <source>
        <strain evidence="1 2">K2R10-39</strain>
    </source>
</reference>
<proteinExistence type="predicted"/>
<evidence type="ECO:0000313" key="2">
    <source>
        <dbReference type="Proteomes" id="UP000285190"/>
    </source>
</evidence>
<protein>
    <recommendedName>
        <fullName evidence="3">Cupin domain-containing protein</fullName>
    </recommendedName>
</protein>
<organism evidence="1 2">
    <name type="scientific">Noviherbaspirillum cavernae</name>
    <dbReference type="NCBI Taxonomy" id="2320862"/>
    <lineage>
        <taxon>Bacteria</taxon>
        <taxon>Pseudomonadati</taxon>
        <taxon>Pseudomonadota</taxon>
        <taxon>Betaproteobacteria</taxon>
        <taxon>Burkholderiales</taxon>
        <taxon>Oxalobacteraceae</taxon>
        <taxon>Noviherbaspirillum</taxon>
    </lineage>
</organism>
<sequence>MSLHHAVSGELIPIHPLGDKLAQTASTALLKSRQLEVMRLVLPAGKSVPVHQVPGELTMQCLEGRVELQAHGKTQQLHGGEMVFLTGNEPYALRAMENCSILMTVALMRDSNA</sequence>
<comment type="caution">
    <text evidence="1">The sequence shown here is derived from an EMBL/GenBank/DDBJ whole genome shotgun (WGS) entry which is preliminary data.</text>
</comment>
<dbReference type="RefSeq" id="WP_119736147.1">
    <property type="nucleotide sequence ID" value="NZ_QYUN01000002.1"/>
</dbReference>
<gene>
    <name evidence="1" type="ORF">D3870_01670</name>
</gene>
<dbReference type="OrthoDB" id="8265259at2"/>
<accession>A0A418WXF2</accession>
<name>A0A418WXF2_9BURK</name>
<dbReference type="Proteomes" id="UP000285190">
    <property type="component" value="Unassembled WGS sequence"/>
</dbReference>
<dbReference type="PANTHER" id="PTHR37694">
    <property type="entry name" value="SLR8022 PROTEIN"/>
    <property type="match status" value="1"/>
</dbReference>
<evidence type="ECO:0008006" key="3">
    <source>
        <dbReference type="Google" id="ProtNLM"/>
    </source>
</evidence>
<dbReference type="InterPro" id="IPR014710">
    <property type="entry name" value="RmlC-like_jellyroll"/>
</dbReference>
<evidence type="ECO:0000313" key="1">
    <source>
        <dbReference type="EMBL" id="RJG04904.1"/>
    </source>
</evidence>
<dbReference type="Gene3D" id="2.60.120.10">
    <property type="entry name" value="Jelly Rolls"/>
    <property type="match status" value="1"/>
</dbReference>
<dbReference type="EMBL" id="QYUN01000002">
    <property type="protein sequence ID" value="RJG04904.1"/>
    <property type="molecule type" value="Genomic_DNA"/>
</dbReference>